<dbReference type="EMBL" id="JAWXYG010000005">
    <property type="protein sequence ID" value="KAK4272407.1"/>
    <property type="molecule type" value="Genomic_DNA"/>
</dbReference>
<dbReference type="InterPro" id="IPR039609">
    <property type="entry name" value="VQ_15/22"/>
</dbReference>
<protein>
    <recommendedName>
        <fullName evidence="2">VQ domain-containing protein</fullName>
    </recommendedName>
</protein>
<dbReference type="Proteomes" id="UP001293593">
    <property type="component" value="Unassembled WGS sequence"/>
</dbReference>
<feature type="domain" description="VQ" evidence="2">
    <location>
        <begin position="97"/>
        <end position="119"/>
    </location>
</feature>
<feature type="compositionally biased region" description="Basic residues" evidence="1">
    <location>
        <begin position="87"/>
        <end position="98"/>
    </location>
</feature>
<dbReference type="GO" id="GO:0005516">
    <property type="term" value="F:calmodulin binding"/>
    <property type="evidence" value="ECO:0007669"/>
    <property type="project" value="TreeGrafter"/>
</dbReference>
<name>A0AAE1MLJ7_9FABA</name>
<evidence type="ECO:0000259" key="2">
    <source>
        <dbReference type="Pfam" id="PF05678"/>
    </source>
</evidence>
<evidence type="ECO:0000256" key="1">
    <source>
        <dbReference type="SAM" id="MobiDB-lite"/>
    </source>
</evidence>
<dbReference type="GO" id="GO:0005634">
    <property type="term" value="C:nucleus"/>
    <property type="evidence" value="ECO:0007669"/>
    <property type="project" value="TreeGrafter"/>
</dbReference>
<organism evidence="3 4">
    <name type="scientific">Acacia crassicarpa</name>
    <name type="common">northern wattle</name>
    <dbReference type="NCBI Taxonomy" id="499986"/>
    <lineage>
        <taxon>Eukaryota</taxon>
        <taxon>Viridiplantae</taxon>
        <taxon>Streptophyta</taxon>
        <taxon>Embryophyta</taxon>
        <taxon>Tracheophyta</taxon>
        <taxon>Spermatophyta</taxon>
        <taxon>Magnoliopsida</taxon>
        <taxon>eudicotyledons</taxon>
        <taxon>Gunneridae</taxon>
        <taxon>Pentapetalae</taxon>
        <taxon>rosids</taxon>
        <taxon>fabids</taxon>
        <taxon>Fabales</taxon>
        <taxon>Fabaceae</taxon>
        <taxon>Caesalpinioideae</taxon>
        <taxon>mimosoid clade</taxon>
        <taxon>Acacieae</taxon>
        <taxon>Acacia</taxon>
    </lineage>
</organism>
<dbReference type="InterPro" id="IPR008889">
    <property type="entry name" value="VQ"/>
</dbReference>
<feature type="compositionally biased region" description="Polar residues" evidence="1">
    <location>
        <begin position="46"/>
        <end position="70"/>
    </location>
</feature>
<proteinExistence type="predicted"/>
<comment type="caution">
    <text evidence="3">The sequence shown here is derived from an EMBL/GenBank/DDBJ whole genome shotgun (WGS) entry which is preliminary data.</text>
</comment>
<feature type="region of interest" description="Disordered" evidence="1">
    <location>
        <begin position="46"/>
        <end position="98"/>
    </location>
</feature>
<dbReference type="AlphaFoldDB" id="A0AAE1MLJ7"/>
<accession>A0AAE1MLJ7</accession>
<gene>
    <name evidence="3" type="ORF">QN277_020971</name>
</gene>
<dbReference type="PANTHER" id="PTHR33179:SF9">
    <property type="entry name" value="OS01G0278000 PROTEIN"/>
    <property type="match status" value="1"/>
</dbReference>
<dbReference type="PANTHER" id="PTHR33179">
    <property type="entry name" value="VQ MOTIF-CONTAINING PROTEIN"/>
    <property type="match status" value="1"/>
</dbReference>
<dbReference type="Pfam" id="PF05678">
    <property type="entry name" value="VQ"/>
    <property type="match status" value="1"/>
</dbReference>
<evidence type="ECO:0000313" key="3">
    <source>
        <dbReference type="EMBL" id="KAK4272407.1"/>
    </source>
</evidence>
<feature type="region of interest" description="Disordered" evidence="1">
    <location>
        <begin position="121"/>
        <end position="141"/>
    </location>
</feature>
<evidence type="ECO:0000313" key="4">
    <source>
        <dbReference type="Proteomes" id="UP001293593"/>
    </source>
</evidence>
<reference evidence="3" key="1">
    <citation type="submission" date="2023-10" db="EMBL/GenBank/DDBJ databases">
        <title>Chromosome-level genome of the transformable northern wattle, Acacia crassicarpa.</title>
        <authorList>
            <person name="Massaro I."/>
            <person name="Sinha N.R."/>
            <person name="Poethig S."/>
            <person name="Leichty A.R."/>
        </authorList>
    </citation>
    <scope>NUCLEOTIDE SEQUENCE</scope>
    <source>
        <strain evidence="3">Acra3RX</strain>
        <tissue evidence="3">Leaf</tissue>
    </source>
</reference>
<sequence length="226" mass="24946">MASSHNLASIEPWTLRTTFADSFFPETFACDYEALTKALQKSLSGSTTSDPFLNLVNPHTTPSSTVSDQETAPKRHRSSVLSATGKVSKRKPRASKRSHTTYIAADPMNFRQMVQRVTGVRPDNSQMPMAPILKPEPQRPRSRLPCGELFLPTLDTSSFFLDHQQQKEETVGSTPAAVPAIPGRPLTFEPPVVGVVDADLDSPASEFDAYLNFPTHFPTLESWKVM</sequence>
<dbReference type="GO" id="GO:0006970">
    <property type="term" value="P:response to osmotic stress"/>
    <property type="evidence" value="ECO:0007669"/>
    <property type="project" value="TreeGrafter"/>
</dbReference>
<keyword evidence="4" id="KW-1185">Reference proteome</keyword>